<dbReference type="InterPro" id="IPR023267">
    <property type="entry name" value="RCMT"/>
</dbReference>
<keyword evidence="7" id="KW-0819">tRNA processing</keyword>
<dbReference type="PROSITE" id="PS01153">
    <property type="entry name" value="NOL1_NOP2_SUN"/>
    <property type="match status" value="1"/>
</dbReference>
<dbReference type="GO" id="GO:0000049">
    <property type="term" value="F:tRNA binding"/>
    <property type="evidence" value="ECO:0007669"/>
    <property type="project" value="UniProtKB-KW"/>
</dbReference>
<evidence type="ECO:0000256" key="2">
    <source>
        <dbReference type="ARBA" id="ARBA00007494"/>
    </source>
</evidence>
<evidence type="ECO:0000313" key="13">
    <source>
        <dbReference type="Proteomes" id="UP000750334"/>
    </source>
</evidence>
<dbReference type="InterPro" id="IPR057285">
    <property type="entry name" value="Pre-PUA_NSUN2"/>
</dbReference>
<organism evidence="12 13">
    <name type="scientific">Maudiozyma exigua</name>
    <name type="common">Yeast</name>
    <name type="synonym">Kazachstania exigua</name>
    <dbReference type="NCBI Taxonomy" id="34358"/>
    <lineage>
        <taxon>Eukaryota</taxon>
        <taxon>Fungi</taxon>
        <taxon>Dikarya</taxon>
        <taxon>Ascomycota</taxon>
        <taxon>Saccharomycotina</taxon>
        <taxon>Saccharomycetes</taxon>
        <taxon>Saccharomycetales</taxon>
        <taxon>Saccharomycetaceae</taxon>
        <taxon>Maudiozyma</taxon>
    </lineage>
</organism>
<feature type="active site" description="Nucleophile" evidence="10">
    <location>
        <position position="303"/>
    </location>
</feature>
<evidence type="ECO:0000256" key="9">
    <source>
        <dbReference type="ARBA" id="ARBA00023242"/>
    </source>
</evidence>
<dbReference type="GO" id="GO:0030488">
    <property type="term" value="P:tRNA methylation"/>
    <property type="evidence" value="ECO:0007669"/>
    <property type="project" value="TreeGrafter"/>
</dbReference>
<evidence type="ECO:0000256" key="10">
    <source>
        <dbReference type="PROSITE-ProRule" id="PRU01023"/>
    </source>
</evidence>
<dbReference type="GO" id="GO:0016428">
    <property type="term" value="F:tRNA (cytidine-5-)-methyltransferase activity"/>
    <property type="evidence" value="ECO:0007669"/>
    <property type="project" value="InterPro"/>
</dbReference>
<dbReference type="InterPro" id="IPR029063">
    <property type="entry name" value="SAM-dependent_MTases_sf"/>
</dbReference>
<evidence type="ECO:0000256" key="8">
    <source>
        <dbReference type="ARBA" id="ARBA00022884"/>
    </source>
</evidence>
<dbReference type="PRINTS" id="PR02008">
    <property type="entry name" value="RCMTFAMILY"/>
</dbReference>
<feature type="binding site" evidence="10">
    <location>
        <position position="250"/>
    </location>
    <ligand>
        <name>S-adenosyl-L-methionine</name>
        <dbReference type="ChEBI" id="CHEBI:59789"/>
    </ligand>
</feature>
<dbReference type="GO" id="GO:0005634">
    <property type="term" value="C:nucleus"/>
    <property type="evidence" value="ECO:0007669"/>
    <property type="project" value="UniProtKB-SubCell"/>
</dbReference>
<evidence type="ECO:0000313" key="12">
    <source>
        <dbReference type="EMBL" id="KAG0660905.1"/>
    </source>
</evidence>
<keyword evidence="4 10" id="KW-0489">Methyltransferase</keyword>
<gene>
    <name evidence="12" type="ORF">C6P45_001453</name>
</gene>
<dbReference type="PANTHER" id="PTHR22808">
    <property type="entry name" value="NCL1 YEAST -RELATED NOL1/NOP2/FMU SUN DOMAIN-CONTAINING"/>
    <property type="match status" value="1"/>
</dbReference>
<dbReference type="Pfam" id="PF01189">
    <property type="entry name" value="Methyltr_RsmB-F"/>
    <property type="match status" value="1"/>
</dbReference>
<dbReference type="InterPro" id="IPR057286">
    <property type="entry name" value="PUA_NSUN2"/>
</dbReference>
<dbReference type="PROSITE" id="PS51686">
    <property type="entry name" value="SAM_MT_RSMB_NOP"/>
    <property type="match status" value="1"/>
</dbReference>
<keyword evidence="6 10" id="KW-0949">S-adenosyl-L-methionine</keyword>
<dbReference type="SUPFAM" id="SSF53335">
    <property type="entry name" value="S-adenosyl-L-methionine-dependent methyltransferases"/>
    <property type="match status" value="1"/>
</dbReference>
<comment type="subcellular location">
    <subcellularLocation>
        <location evidence="1">Nucleus</location>
    </subcellularLocation>
</comment>
<comment type="caution">
    <text evidence="12">The sequence shown here is derived from an EMBL/GenBank/DDBJ whole genome shotgun (WGS) entry which is preliminary data.</text>
</comment>
<evidence type="ECO:0000256" key="1">
    <source>
        <dbReference type="ARBA" id="ARBA00004123"/>
    </source>
</evidence>
<name>A0A9P7B657_MAUEX</name>
<dbReference type="PANTHER" id="PTHR22808:SF1">
    <property type="entry name" value="RNA CYTOSINE-C(5)-METHYLTRANSFERASE NSUN2-RELATED"/>
    <property type="match status" value="1"/>
</dbReference>
<sequence length="658" mass="76436">MAKKRHARKPKSGGIRNWSEIERENPIWENYYKSLNLFPAQEWDSFKKACQNPLPLTFRITESFSKSHSNEILQLFEREHFDHLTNIEYEGIPVEEPKELKWYHRSMAWQIDVPKRVMRKNDSFKRTQRCLVLETNAGNISRQEAVSMVPPLLMDIESYHHILDMCAAPGSKTSQLIEALYVDEDEPTGFVIANDSDTRRSHMLVHQLKRLKSSNYLILNHDAQFFPRIKINDDQFSRNKFLKFDRILCDVPCSGDGTMRKNVNVWMDWKHQNALGLHLLQFKILNRGIELLKKDGKLVYSTCSLNPIEDEAVVAQALRKWSSKIRLVDCSNKLVHLKRSKGISYWPVIDRNQVQKTRGNENTIESWFPPTDEEVVKFNLERCIRILPHQQNTGGFFVAVFEKVDIDTGKVEDNYAVETITNTLKETQLADRSIAPPKKKESLPLDAMDEPFNFIDPKLPALNKCWNFFGFDENFNRDACLVRTNSVESPKVIYSVNPQLKTVIELNHEKLKMISSGVKLFVYQRDDIECAFRIHSEAIPLIKSHISKKRIVDVNLPFLKLLLEEPFPTFDYLSINGTSQIIIDQLNQFTPGCAFVFIPRDAQDNQSIMVPIWKGIKSINIMISKEDAHELLYRVFKIETQAKDNPKARKPLEKTEEK</sequence>
<evidence type="ECO:0000259" key="11">
    <source>
        <dbReference type="PROSITE" id="PS51686"/>
    </source>
</evidence>
<feature type="domain" description="SAM-dependent MTase RsmB/NOP-type" evidence="11">
    <location>
        <begin position="46"/>
        <end position="404"/>
    </location>
</feature>
<evidence type="ECO:0000256" key="6">
    <source>
        <dbReference type="ARBA" id="ARBA00022691"/>
    </source>
</evidence>
<keyword evidence="8 10" id="KW-0694">RNA-binding</keyword>
<feature type="binding site" evidence="10">
    <location>
        <position position="222"/>
    </location>
    <ligand>
        <name>S-adenosyl-L-methionine</name>
        <dbReference type="ChEBI" id="CHEBI:59789"/>
    </ligand>
</feature>
<evidence type="ECO:0000256" key="5">
    <source>
        <dbReference type="ARBA" id="ARBA00022679"/>
    </source>
</evidence>
<dbReference type="InterPro" id="IPR001678">
    <property type="entry name" value="MeTrfase_RsmB-F_NOP2_dom"/>
</dbReference>
<keyword evidence="5 10" id="KW-0808">Transferase</keyword>
<feature type="binding site" evidence="10">
    <location>
        <position position="195"/>
    </location>
    <ligand>
        <name>S-adenosyl-L-methionine</name>
        <dbReference type="ChEBI" id="CHEBI:59789"/>
    </ligand>
</feature>
<keyword evidence="9" id="KW-0539">Nucleus</keyword>
<dbReference type="InterPro" id="IPR018314">
    <property type="entry name" value="RsmB/NOL1/NOP2-like_CS"/>
</dbReference>
<keyword evidence="3" id="KW-0820">tRNA-binding</keyword>
<dbReference type="OrthoDB" id="4053392at2759"/>
<dbReference type="Proteomes" id="UP000750334">
    <property type="component" value="Unassembled WGS sequence"/>
</dbReference>
<protein>
    <recommendedName>
        <fullName evidence="11">SAM-dependent MTase RsmB/NOP-type domain-containing protein</fullName>
    </recommendedName>
</protein>
<evidence type="ECO:0000256" key="4">
    <source>
        <dbReference type="ARBA" id="ARBA00022603"/>
    </source>
</evidence>
<dbReference type="GO" id="GO:0005737">
    <property type="term" value="C:cytoplasm"/>
    <property type="evidence" value="ECO:0007669"/>
    <property type="project" value="TreeGrafter"/>
</dbReference>
<keyword evidence="13" id="KW-1185">Reference proteome</keyword>
<dbReference type="Pfam" id="PF25376">
    <property type="entry name" value="Pre-PUA_NSUN2"/>
    <property type="match status" value="1"/>
</dbReference>
<evidence type="ECO:0000256" key="3">
    <source>
        <dbReference type="ARBA" id="ARBA00022555"/>
    </source>
</evidence>
<proteinExistence type="inferred from homology"/>
<dbReference type="Gene3D" id="3.40.50.150">
    <property type="entry name" value="Vaccinia Virus protein VP39"/>
    <property type="match status" value="1"/>
</dbReference>
<dbReference type="AlphaFoldDB" id="A0A9P7B657"/>
<dbReference type="Pfam" id="PF25378">
    <property type="entry name" value="PUA_NSUN2"/>
    <property type="match status" value="1"/>
</dbReference>
<dbReference type="InterPro" id="IPR023270">
    <property type="entry name" value="RCMT_NCL1"/>
</dbReference>
<reference evidence="12 13" key="1">
    <citation type="submission" date="2020-11" db="EMBL/GenBank/DDBJ databases">
        <title>Kefir isolates.</title>
        <authorList>
            <person name="Marcisauskas S."/>
            <person name="Kim Y."/>
            <person name="Blasche S."/>
        </authorList>
    </citation>
    <scope>NUCLEOTIDE SEQUENCE [LARGE SCALE GENOMIC DNA]</scope>
    <source>
        <strain evidence="12 13">OG2</strain>
    </source>
</reference>
<comment type="similarity">
    <text evidence="2 10">Belongs to the class I-like SAM-binding methyltransferase superfamily. RsmB/NOP family.</text>
</comment>
<dbReference type="InterPro" id="IPR049560">
    <property type="entry name" value="MeTrfase_RsmB-F_NOP2_cat"/>
</dbReference>
<dbReference type="EMBL" id="PUHR01000168">
    <property type="protein sequence ID" value="KAG0660905.1"/>
    <property type="molecule type" value="Genomic_DNA"/>
</dbReference>
<dbReference type="PRINTS" id="PR02011">
    <property type="entry name" value="RCMTNCL1"/>
</dbReference>
<evidence type="ECO:0000256" key="7">
    <source>
        <dbReference type="ARBA" id="ARBA00022694"/>
    </source>
</evidence>
<accession>A0A9P7B657</accession>
<feature type="binding site" evidence="10">
    <location>
        <begin position="166"/>
        <end position="172"/>
    </location>
    <ligand>
        <name>S-adenosyl-L-methionine</name>
        <dbReference type="ChEBI" id="CHEBI:59789"/>
    </ligand>
</feature>